<evidence type="ECO:0000259" key="12">
    <source>
        <dbReference type="PROSITE" id="PS50839"/>
    </source>
</evidence>
<dbReference type="InterPro" id="IPR052162">
    <property type="entry name" value="Sensor_kinase/Photoreceptor"/>
</dbReference>
<reference evidence="13 14" key="1">
    <citation type="journal article" date="2005" name="DNA Res.">
        <title>Complete genome sequence of the facultative anaerobic magnetotactic bacterium Magnetospirillum sp. strain AMB-1.</title>
        <authorList>
            <person name="Matsunaga T."/>
            <person name="Okamura Y."/>
            <person name="Fukuda Y."/>
            <person name="Wahyudi A.T."/>
            <person name="Murase Y."/>
            <person name="Takeyama H."/>
        </authorList>
    </citation>
    <scope>NUCLEOTIDE SEQUENCE [LARGE SCALE GENOMIC DNA]</scope>
    <source>
        <strain evidence="14">ATCC 700264 / AMB-1</strain>
    </source>
</reference>
<dbReference type="SMART" id="SM01079">
    <property type="entry name" value="CHASE"/>
    <property type="match status" value="1"/>
</dbReference>
<dbReference type="STRING" id="342108.amb2928"/>
<dbReference type="InterPro" id="IPR004358">
    <property type="entry name" value="Sig_transdc_His_kin-like_C"/>
</dbReference>
<dbReference type="SUPFAM" id="SSF55874">
    <property type="entry name" value="ATPase domain of HSP90 chaperone/DNA topoisomerase II/histidine kinase"/>
    <property type="match status" value="1"/>
</dbReference>
<keyword evidence="6" id="KW-0812">Transmembrane</keyword>
<dbReference type="Proteomes" id="UP000007058">
    <property type="component" value="Chromosome"/>
</dbReference>
<evidence type="ECO:0000259" key="11">
    <source>
        <dbReference type="PROSITE" id="PS50109"/>
    </source>
</evidence>
<dbReference type="PRINTS" id="PR00344">
    <property type="entry name" value="BCTRLSENSOR"/>
</dbReference>
<comment type="catalytic activity">
    <reaction evidence="1">
        <text>ATP + protein L-histidine = ADP + protein N-phospho-L-histidine.</text>
        <dbReference type="EC" id="2.7.13.3"/>
    </reaction>
</comment>
<dbReference type="Pfam" id="PF03924">
    <property type="entry name" value="CHASE"/>
    <property type="match status" value="1"/>
</dbReference>
<dbReference type="EC" id="2.7.13.3" evidence="3"/>
<dbReference type="Gene3D" id="1.10.287.130">
    <property type="match status" value="1"/>
</dbReference>
<dbReference type="InterPro" id="IPR005467">
    <property type="entry name" value="His_kinase_dom"/>
</dbReference>
<dbReference type="RefSeq" id="WP_011385305.1">
    <property type="nucleotide sequence ID" value="NC_007626.1"/>
</dbReference>
<evidence type="ECO:0000256" key="9">
    <source>
        <dbReference type="ARBA" id="ARBA00023136"/>
    </source>
</evidence>
<dbReference type="EMBL" id="AP007255">
    <property type="protein sequence ID" value="BAE51732.1"/>
    <property type="molecule type" value="Genomic_DNA"/>
</dbReference>
<dbReference type="GO" id="GO:0000155">
    <property type="term" value="F:phosphorelay sensor kinase activity"/>
    <property type="evidence" value="ECO:0007669"/>
    <property type="project" value="InterPro"/>
</dbReference>
<dbReference type="Pfam" id="PF00512">
    <property type="entry name" value="HisKA"/>
    <property type="match status" value="1"/>
</dbReference>
<evidence type="ECO:0000256" key="3">
    <source>
        <dbReference type="ARBA" id="ARBA00012438"/>
    </source>
</evidence>
<organism evidence="13 14">
    <name type="scientific">Paramagnetospirillum magneticum (strain ATCC 700264 / AMB-1)</name>
    <name type="common">Magnetospirillum magneticum</name>
    <dbReference type="NCBI Taxonomy" id="342108"/>
    <lineage>
        <taxon>Bacteria</taxon>
        <taxon>Pseudomonadati</taxon>
        <taxon>Pseudomonadota</taxon>
        <taxon>Alphaproteobacteria</taxon>
        <taxon>Rhodospirillales</taxon>
        <taxon>Magnetospirillaceae</taxon>
        <taxon>Paramagnetospirillum</taxon>
    </lineage>
</organism>
<evidence type="ECO:0000313" key="13">
    <source>
        <dbReference type="EMBL" id="BAE51732.1"/>
    </source>
</evidence>
<evidence type="ECO:0000313" key="14">
    <source>
        <dbReference type="Proteomes" id="UP000007058"/>
    </source>
</evidence>
<accession>Q2W343</accession>
<evidence type="ECO:0000256" key="1">
    <source>
        <dbReference type="ARBA" id="ARBA00000085"/>
    </source>
</evidence>
<proteinExistence type="predicted"/>
<feature type="domain" description="CHASE" evidence="12">
    <location>
        <begin position="133"/>
        <end position="289"/>
    </location>
</feature>
<feature type="domain" description="Histidine kinase" evidence="11">
    <location>
        <begin position="378"/>
        <end position="593"/>
    </location>
</feature>
<dbReference type="Gene3D" id="3.30.450.350">
    <property type="entry name" value="CHASE domain"/>
    <property type="match status" value="1"/>
</dbReference>
<comment type="subcellular location">
    <subcellularLocation>
        <location evidence="2">Membrane</location>
    </subcellularLocation>
</comment>
<evidence type="ECO:0000256" key="10">
    <source>
        <dbReference type="SAM" id="Coils"/>
    </source>
</evidence>
<dbReference type="KEGG" id="mag:amb2928"/>
<dbReference type="InterPro" id="IPR036890">
    <property type="entry name" value="HATPase_C_sf"/>
</dbReference>
<evidence type="ECO:0000256" key="8">
    <source>
        <dbReference type="ARBA" id="ARBA00022989"/>
    </source>
</evidence>
<keyword evidence="10" id="KW-0175">Coiled coil</keyword>
<dbReference type="PROSITE" id="PS50839">
    <property type="entry name" value="CHASE"/>
    <property type="match status" value="1"/>
</dbReference>
<dbReference type="InterPro" id="IPR036097">
    <property type="entry name" value="HisK_dim/P_sf"/>
</dbReference>
<dbReference type="SMART" id="SM00387">
    <property type="entry name" value="HATPase_c"/>
    <property type="match status" value="1"/>
</dbReference>
<dbReference type="PANTHER" id="PTHR43304:SF1">
    <property type="entry name" value="PAC DOMAIN-CONTAINING PROTEIN"/>
    <property type="match status" value="1"/>
</dbReference>
<protein>
    <recommendedName>
        <fullName evidence="3">histidine kinase</fullName>
        <ecNumber evidence="3">2.7.13.3</ecNumber>
    </recommendedName>
</protein>
<keyword evidence="8" id="KW-1133">Transmembrane helix</keyword>
<evidence type="ECO:0000256" key="5">
    <source>
        <dbReference type="ARBA" id="ARBA00022679"/>
    </source>
</evidence>
<dbReference type="InterPro" id="IPR003594">
    <property type="entry name" value="HATPase_dom"/>
</dbReference>
<dbReference type="HOGENOM" id="CLU_000445_114_62_5"/>
<keyword evidence="4" id="KW-0597">Phosphoprotein</keyword>
<keyword evidence="9" id="KW-0472">Membrane</keyword>
<evidence type="ECO:0000256" key="4">
    <source>
        <dbReference type="ARBA" id="ARBA00022553"/>
    </source>
</evidence>
<name>Q2W343_PARM1</name>
<dbReference type="Pfam" id="PF02518">
    <property type="entry name" value="HATPase_c"/>
    <property type="match status" value="1"/>
</dbReference>
<dbReference type="InterPro" id="IPR042240">
    <property type="entry name" value="CHASE_sf"/>
</dbReference>
<keyword evidence="7" id="KW-0418">Kinase</keyword>
<gene>
    <name evidence="13" type="ordered locus">amb2928</name>
</gene>
<dbReference type="CDD" id="cd00082">
    <property type="entry name" value="HisKA"/>
    <property type="match status" value="1"/>
</dbReference>
<dbReference type="InterPro" id="IPR006189">
    <property type="entry name" value="CHASE_dom"/>
</dbReference>
<dbReference type="AlphaFoldDB" id="Q2W343"/>
<dbReference type="GO" id="GO:0016020">
    <property type="term" value="C:membrane"/>
    <property type="evidence" value="ECO:0007669"/>
    <property type="project" value="UniProtKB-SubCell"/>
</dbReference>
<evidence type="ECO:0000256" key="2">
    <source>
        <dbReference type="ARBA" id="ARBA00004370"/>
    </source>
</evidence>
<dbReference type="Gene3D" id="3.30.565.10">
    <property type="entry name" value="Histidine kinase-like ATPase, C-terminal domain"/>
    <property type="match status" value="1"/>
</dbReference>
<dbReference type="SMART" id="SM00388">
    <property type="entry name" value="HisKA"/>
    <property type="match status" value="1"/>
</dbReference>
<keyword evidence="14" id="KW-1185">Reference proteome</keyword>
<evidence type="ECO:0000256" key="6">
    <source>
        <dbReference type="ARBA" id="ARBA00022692"/>
    </source>
</evidence>
<feature type="coiled-coil region" evidence="10">
    <location>
        <begin position="330"/>
        <end position="364"/>
    </location>
</feature>
<evidence type="ECO:0000256" key="7">
    <source>
        <dbReference type="ARBA" id="ARBA00022777"/>
    </source>
</evidence>
<keyword evidence="5" id="KW-0808">Transferase</keyword>
<sequence length="604" mass="66609">MTSPRLKLLPWLVLLASLGVTWLAWDHERDTAQEQLRRQFDFALRDMAGRIEQRVMTYEQMLRGVQGMFSIVGISERDMLASYVDALQPDANFSGIQAIGIVESVAADRLDEHLGAMRRLGFVDYEIQPDGRREAYAPIVQREPNIGVNRSRLGFDTWSDPVRREAMEKARDSGMPVISGKVQLSVDSGAGAPPGFIMYMPVFGKGLPRQNVAQRRASLAGWVFVSFRVKDVMASLYGELPQGLAFTIYDGVTLADRDVLYKSPEDAGAATVFASNEYLVVGGHTWTLAAKMRQAFEGGPGRDTATVVAVAGIGLSLLLSSLVWLMATGRERALQLAQTMTRDLRAAKEAAEDAQRSLAAQAHNLAQSNADLEQFAYVASHDLRTPLRNIVSYAQLLERRYKGHLGADANDFIDFIVENSKKMTLLISDLLEYSRVSRQAAPLEPVSVARALHLAMGNLRPDLEGCGAEIRIGALPEVLAVETYLVSLFQNLIGNAVKYRSRERPLQIAIAAERTGSDLWRFSLADNGIGIEPAYHDKIFEIFQRLDPSGDAEGTGIGLTLCRRIVHRFGGTIWLESEMGRGSTFFFTLRAVSTPRASFSSTTT</sequence>
<dbReference type="InterPro" id="IPR003661">
    <property type="entry name" value="HisK_dim/P_dom"/>
</dbReference>
<dbReference type="PROSITE" id="PS50109">
    <property type="entry name" value="HIS_KIN"/>
    <property type="match status" value="1"/>
</dbReference>
<dbReference type="PANTHER" id="PTHR43304">
    <property type="entry name" value="PHYTOCHROME-LIKE PROTEIN CPH1"/>
    <property type="match status" value="1"/>
</dbReference>
<dbReference type="SUPFAM" id="SSF47384">
    <property type="entry name" value="Homodimeric domain of signal transducing histidine kinase"/>
    <property type="match status" value="1"/>
</dbReference>